<dbReference type="SUPFAM" id="SSF50249">
    <property type="entry name" value="Nucleic acid-binding proteins"/>
    <property type="match status" value="1"/>
</dbReference>
<dbReference type="PANTHER" id="PTHR11630">
    <property type="entry name" value="DNA REPLICATION LICENSING FACTOR MCM FAMILY MEMBER"/>
    <property type="match status" value="1"/>
</dbReference>
<dbReference type="CDD" id="cd17757">
    <property type="entry name" value="MCM6"/>
    <property type="match status" value="1"/>
</dbReference>
<keyword evidence="7 11" id="KW-0067">ATP-binding</keyword>
<keyword evidence="5 12" id="KW-0378">Hydrolase</keyword>
<dbReference type="FunFam" id="2.40.50.140:FF:000091">
    <property type="entry name" value="DNA helicase"/>
    <property type="match status" value="1"/>
</dbReference>
<evidence type="ECO:0000313" key="15">
    <source>
        <dbReference type="Proteomes" id="UP000472262"/>
    </source>
</evidence>
<comment type="function">
    <text evidence="12">Acts as component of the MCM2-7 complex (MCM complex) which is the replicative helicase essential for 'once per cell cycle' DNA replication initiation and elongation in eukaryotic cells. The active ATPase sites in the MCM2-7 ring are formed through the interaction surfaces of two neighboring subunits such that a critical structure of a conserved arginine finger motif is provided in trans relative to the ATP-binding site of the Walker A box of the adjacent subunit. The six ATPase active sites, however, are likely to contribute differentially to the complex helicase activity.</text>
</comment>
<comment type="catalytic activity">
    <reaction evidence="12">
        <text>ATP + H2O = ADP + phosphate + H(+)</text>
        <dbReference type="Rhea" id="RHEA:13065"/>
        <dbReference type="ChEBI" id="CHEBI:15377"/>
        <dbReference type="ChEBI" id="CHEBI:15378"/>
        <dbReference type="ChEBI" id="CHEBI:30616"/>
        <dbReference type="ChEBI" id="CHEBI:43474"/>
        <dbReference type="ChEBI" id="CHEBI:456216"/>
        <dbReference type="EC" id="3.6.4.12"/>
    </reaction>
</comment>
<dbReference type="PRINTS" id="PR01657">
    <property type="entry name" value="MCMFAMILY"/>
</dbReference>
<dbReference type="EC" id="3.6.4.12" evidence="12"/>
<dbReference type="Gene3D" id="3.30.1640.10">
    <property type="entry name" value="mini-chromosome maintenance (MCM) complex, chain A, domain 1"/>
    <property type="match status" value="1"/>
</dbReference>
<name>A0A672M0F7_SINGR</name>
<dbReference type="PROSITE" id="PS50051">
    <property type="entry name" value="MCM_2"/>
    <property type="match status" value="1"/>
</dbReference>
<dbReference type="GO" id="GO:1990518">
    <property type="term" value="F:single-stranded 3'-5' DNA helicase activity"/>
    <property type="evidence" value="ECO:0007669"/>
    <property type="project" value="TreeGrafter"/>
</dbReference>
<comment type="similarity">
    <text evidence="2 11">Belongs to the MCM family.</text>
</comment>
<dbReference type="FunFam" id="2.20.28.10:FF:000003">
    <property type="entry name" value="DNA helicase"/>
    <property type="match status" value="1"/>
</dbReference>
<dbReference type="GO" id="GO:0003697">
    <property type="term" value="F:single-stranded DNA binding"/>
    <property type="evidence" value="ECO:0007669"/>
    <property type="project" value="TreeGrafter"/>
</dbReference>
<dbReference type="Pfam" id="PF17207">
    <property type="entry name" value="MCM_OB"/>
    <property type="match status" value="1"/>
</dbReference>
<gene>
    <name evidence="14" type="primary">LOC107584811</name>
</gene>
<accession>A0A672M0F7</accession>
<dbReference type="GO" id="GO:0005524">
    <property type="term" value="F:ATP binding"/>
    <property type="evidence" value="ECO:0007669"/>
    <property type="project" value="UniProtKB-UniRule"/>
</dbReference>
<dbReference type="InterPro" id="IPR027925">
    <property type="entry name" value="MCM_N"/>
</dbReference>
<dbReference type="PROSITE" id="PS00847">
    <property type="entry name" value="MCM_1"/>
    <property type="match status" value="1"/>
</dbReference>
<keyword evidence="9" id="KW-0539">Nucleus</keyword>
<dbReference type="InParanoid" id="A0A672M0F7"/>
<keyword evidence="6 12" id="KW-0347">Helicase</keyword>
<dbReference type="FunFam" id="3.30.1640.10:FF:000004">
    <property type="entry name" value="DNA helicase"/>
    <property type="match status" value="1"/>
</dbReference>
<dbReference type="InterPro" id="IPR001208">
    <property type="entry name" value="MCM_dom"/>
</dbReference>
<dbReference type="Pfam" id="PF18263">
    <property type="entry name" value="WHD_MCM6"/>
    <property type="match status" value="1"/>
</dbReference>
<dbReference type="Ensembl" id="ENSSGRT00000034159.1">
    <property type="protein sequence ID" value="ENSSGRP00000031827.1"/>
    <property type="gene ID" value="ENSSGRG00000017838.1"/>
</dbReference>
<evidence type="ECO:0000259" key="13">
    <source>
        <dbReference type="PROSITE" id="PS50051"/>
    </source>
</evidence>
<dbReference type="Proteomes" id="UP000472262">
    <property type="component" value="Unassembled WGS sequence"/>
</dbReference>
<dbReference type="InterPro" id="IPR041024">
    <property type="entry name" value="Mcm6_C"/>
</dbReference>
<dbReference type="PRINTS" id="PR01662">
    <property type="entry name" value="MCMPROTEIN6"/>
</dbReference>
<reference evidence="14" key="1">
    <citation type="submission" date="2025-08" db="UniProtKB">
        <authorList>
            <consortium name="Ensembl"/>
        </authorList>
    </citation>
    <scope>IDENTIFICATION</scope>
</reference>
<dbReference type="Pfam" id="PF17855">
    <property type="entry name" value="MCM_lid"/>
    <property type="match status" value="1"/>
</dbReference>
<dbReference type="AlphaFoldDB" id="A0A672M0F7"/>
<evidence type="ECO:0000256" key="8">
    <source>
        <dbReference type="ARBA" id="ARBA00023125"/>
    </source>
</evidence>
<evidence type="ECO:0000256" key="7">
    <source>
        <dbReference type="ARBA" id="ARBA00022840"/>
    </source>
</evidence>
<keyword evidence="3 12" id="KW-0235">DNA replication</keyword>
<evidence type="ECO:0000256" key="6">
    <source>
        <dbReference type="ARBA" id="ARBA00022806"/>
    </source>
</evidence>
<proteinExistence type="inferred from homology"/>
<evidence type="ECO:0000256" key="10">
    <source>
        <dbReference type="ARBA" id="ARBA00023306"/>
    </source>
</evidence>
<keyword evidence="15" id="KW-1185">Reference proteome</keyword>
<evidence type="ECO:0000256" key="1">
    <source>
        <dbReference type="ARBA" id="ARBA00004123"/>
    </source>
</evidence>
<dbReference type="InterPro" id="IPR027417">
    <property type="entry name" value="P-loop_NTPase"/>
</dbReference>
<dbReference type="Pfam" id="PF00493">
    <property type="entry name" value="MCM"/>
    <property type="match status" value="1"/>
</dbReference>
<dbReference type="GO" id="GO:0006270">
    <property type="term" value="P:DNA replication initiation"/>
    <property type="evidence" value="ECO:0007669"/>
    <property type="project" value="UniProtKB-UniRule"/>
</dbReference>
<comment type="subcellular location">
    <subcellularLocation>
        <location evidence="1 12">Nucleus</location>
    </subcellularLocation>
</comment>
<dbReference type="InterPro" id="IPR008049">
    <property type="entry name" value="MCM6"/>
</dbReference>
<dbReference type="InterPro" id="IPR041562">
    <property type="entry name" value="MCM_lid"/>
</dbReference>
<evidence type="ECO:0000256" key="9">
    <source>
        <dbReference type="ARBA" id="ARBA00023242"/>
    </source>
</evidence>
<feature type="domain" description="MCM C-terminal AAA(+) ATPase" evidence="13">
    <location>
        <begin position="344"/>
        <end position="550"/>
    </location>
</feature>
<dbReference type="FunFam" id="1.20.58.870:FF:000001">
    <property type="entry name" value="DNA helicase"/>
    <property type="match status" value="1"/>
</dbReference>
<evidence type="ECO:0000256" key="12">
    <source>
        <dbReference type="RuleBase" id="RU368064"/>
    </source>
</evidence>
<dbReference type="InterPro" id="IPR012340">
    <property type="entry name" value="NA-bd_OB-fold"/>
</dbReference>
<evidence type="ECO:0000256" key="4">
    <source>
        <dbReference type="ARBA" id="ARBA00022741"/>
    </source>
</evidence>
<dbReference type="InterPro" id="IPR018525">
    <property type="entry name" value="MCM_CS"/>
</dbReference>
<dbReference type="Gene3D" id="2.20.28.10">
    <property type="match status" value="1"/>
</dbReference>
<dbReference type="FunFam" id="3.40.50.300:FF:000115">
    <property type="entry name" value="DNA helicase"/>
    <property type="match status" value="1"/>
</dbReference>
<dbReference type="GO" id="GO:0042555">
    <property type="term" value="C:MCM complex"/>
    <property type="evidence" value="ECO:0007669"/>
    <property type="project" value="UniProtKB-UniRule"/>
</dbReference>
<dbReference type="GO" id="GO:0000727">
    <property type="term" value="P:double-strand break repair via break-induced replication"/>
    <property type="evidence" value="ECO:0007669"/>
    <property type="project" value="TreeGrafter"/>
</dbReference>
<evidence type="ECO:0000256" key="11">
    <source>
        <dbReference type="RuleBase" id="RU004070"/>
    </source>
</evidence>
<dbReference type="Gene3D" id="1.20.58.870">
    <property type="match status" value="1"/>
</dbReference>
<sequence>MDLMEHGANPTAGQMIKDELAEKCQKLFQAFLEEFQNSDGEVKYLRDAEELIRPERNTLVVSFTDLEGFNQELATAIQEEFYRLYPYLCHALRNFARDHGEVPTSKEFYVAFQDLPTRHKIRELTVAKAGSLVRISGQVVRTHPVHPELVSGTFLCLDCQGVIKDVDQQFKYTQPSICRNPVCNNRRRFLLDTNKSKFIDFQKVRIQETQAELPRGSIPRSMEVILRAEAVESAQAGDKCDFIGSLIVVPDVSQLSTPGVRAETSSRTAGVQGYENEGLRGLKALGVRELSYKLAFLACHVAPTNPRFGGKEIRDEEQTAESIKKQMSVQEWEKVFEMSQDKNLYHNLCTSLFPTIHGNDEVKRGILLMLFGGVPKTTMEGTSLRGDINVCIVGDPSTAKSQFLKHVEEFSPRAVYTSGKASSAAGLTAAVVRDEESHEFVIEAGALMLADNGVCCIDEFDKMEMRDQVAIHEAMEQQTISITKAGVKATLNARTSILAAANPVSGRYDRSKSLKQNINLTAPIMSRFDLFFILVDDCNEVTDYAIARRIVDLHSRIQNSVDRVYSLDEIRRFLLFARQFKPKISKESEEFIVEQYKRLRQRDGSGVTKSAWRITVRQLESLIRLSESMARMHCCDEVCMKKRETRDLDKRYHCSKHTSVFLLFLGHDAPNGVNGDVNGEVNGHEHTNGINGHGVNEESTKPSLRLSFAEYKRISNLLVLHLRHAEEAEDETALKKSEVVNWYLKEIESEIDSEMELMNKKTMLEKIIYRLVHCDYILIELTQSGLKGSAESRGTESQEEDVTLVVNPNYTFDD</sequence>
<protein>
    <recommendedName>
        <fullName evidence="12">DNA replication licensing factor MCM6</fullName>
        <ecNumber evidence="12">3.6.4.12</ecNumber>
    </recommendedName>
</protein>
<dbReference type="GO" id="GO:1902969">
    <property type="term" value="P:mitotic DNA replication"/>
    <property type="evidence" value="ECO:0007669"/>
    <property type="project" value="TreeGrafter"/>
</dbReference>
<evidence type="ECO:0000256" key="3">
    <source>
        <dbReference type="ARBA" id="ARBA00022705"/>
    </source>
</evidence>
<dbReference type="GO" id="GO:0016787">
    <property type="term" value="F:hydrolase activity"/>
    <property type="evidence" value="ECO:0007669"/>
    <property type="project" value="UniProtKB-KW"/>
</dbReference>
<evidence type="ECO:0000256" key="5">
    <source>
        <dbReference type="ARBA" id="ARBA00022801"/>
    </source>
</evidence>
<dbReference type="Gene3D" id="3.40.50.300">
    <property type="entry name" value="P-loop containing nucleotide triphosphate hydrolases"/>
    <property type="match status" value="1"/>
</dbReference>
<keyword evidence="10 12" id="KW-0131">Cell cycle</keyword>
<reference evidence="14" key="2">
    <citation type="submission" date="2025-09" db="UniProtKB">
        <authorList>
            <consortium name="Ensembl"/>
        </authorList>
    </citation>
    <scope>IDENTIFICATION</scope>
</reference>
<dbReference type="InterPro" id="IPR031327">
    <property type="entry name" value="MCM"/>
</dbReference>
<dbReference type="PANTHER" id="PTHR11630:SF73">
    <property type="entry name" value="DNA REPLICATION LICENSING FACTOR MCM6"/>
    <property type="match status" value="1"/>
</dbReference>
<evidence type="ECO:0000256" key="2">
    <source>
        <dbReference type="ARBA" id="ARBA00008010"/>
    </source>
</evidence>
<organism evidence="14 15">
    <name type="scientific">Sinocyclocheilus grahami</name>
    <name type="common">Dianchi golden-line fish</name>
    <name type="synonym">Barbus grahami</name>
    <dbReference type="NCBI Taxonomy" id="75366"/>
    <lineage>
        <taxon>Eukaryota</taxon>
        <taxon>Metazoa</taxon>
        <taxon>Chordata</taxon>
        <taxon>Craniata</taxon>
        <taxon>Vertebrata</taxon>
        <taxon>Euteleostomi</taxon>
        <taxon>Actinopterygii</taxon>
        <taxon>Neopterygii</taxon>
        <taxon>Teleostei</taxon>
        <taxon>Ostariophysi</taxon>
        <taxon>Cypriniformes</taxon>
        <taxon>Cyprinidae</taxon>
        <taxon>Cyprininae</taxon>
        <taxon>Sinocyclocheilus</taxon>
    </lineage>
</organism>
<keyword evidence="8 11" id="KW-0238">DNA-binding</keyword>
<comment type="subunit">
    <text evidence="12">Component of the MCM2-7 complex.</text>
</comment>
<keyword evidence="4 11" id="KW-0547">Nucleotide-binding</keyword>
<dbReference type="GO" id="GO:0005634">
    <property type="term" value="C:nucleus"/>
    <property type="evidence" value="ECO:0007669"/>
    <property type="project" value="UniProtKB-SubCell"/>
</dbReference>
<dbReference type="InterPro" id="IPR033762">
    <property type="entry name" value="MCM_OB"/>
</dbReference>
<evidence type="ECO:0000313" key="14">
    <source>
        <dbReference type="Ensembl" id="ENSSGRP00000031827.1"/>
    </source>
</evidence>
<dbReference type="SUPFAM" id="SSF52540">
    <property type="entry name" value="P-loop containing nucleoside triphosphate hydrolases"/>
    <property type="match status" value="1"/>
</dbReference>
<dbReference type="SMART" id="SM00350">
    <property type="entry name" value="MCM"/>
    <property type="match status" value="1"/>
</dbReference>
<dbReference type="Pfam" id="PF14551">
    <property type="entry name" value="MCM_N"/>
    <property type="match status" value="1"/>
</dbReference>
<dbReference type="Gene3D" id="2.40.50.140">
    <property type="entry name" value="Nucleic acid-binding proteins"/>
    <property type="match status" value="1"/>
</dbReference>